<dbReference type="KEGG" id="ovb:NB640_08165"/>
<feature type="domain" description="Phosphoribosyltransferase" evidence="2">
    <location>
        <begin position="213"/>
        <end position="255"/>
    </location>
</feature>
<sequence length="260" mass="28976">MMALLRCHHLLDMLLTLRKKTARLADHIVRSLPHFCALCHSPGSSGLCDSCQKRYFTGDETRCRQCAHQLTESKNDVRLCGVCLKRSPTFDQTITAADYVPPIDQLVQSLKFGSRLDLAPLFATLMDRAIQKNSLENTSYPTILAPVPLSNNRLITRGFNQALEIAKPLSHQRNIPLMPHLIERIRDTPPQTVISLKERRRNIRGAFVINAAFKTQIQGAHIAIVDDVLTTGETMGELARLLKQAGAAQVSGFVFARTPL</sequence>
<dbReference type="InterPro" id="IPR029057">
    <property type="entry name" value="PRTase-like"/>
</dbReference>
<dbReference type="SUPFAM" id="SSF53271">
    <property type="entry name" value="PRTase-like"/>
    <property type="match status" value="1"/>
</dbReference>
<dbReference type="RefSeq" id="WP_269308241.1">
    <property type="nucleotide sequence ID" value="NZ_CP098242.1"/>
</dbReference>
<reference evidence="4" key="1">
    <citation type="journal article" date="2022" name="Front. Microbiol.">
        <title>New perspectives on an old grouping: The genomic and phenotypic variability of Oxalobacter formigenes and the implications for calcium oxalate stone prevention.</title>
        <authorList>
            <person name="Chmiel J.A."/>
            <person name="Carr C."/>
            <person name="Stuivenberg G.A."/>
            <person name="Venema R."/>
            <person name="Chanyi R.M."/>
            <person name="Al K.F."/>
            <person name="Giguere D."/>
            <person name="Say H."/>
            <person name="Akouris P.P."/>
            <person name="Dominguez Romero S.A."/>
            <person name="Kwong A."/>
            <person name="Tai V."/>
            <person name="Koval S.F."/>
            <person name="Razvi H."/>
            <person name="Bjazevic J."/>
            <person name="Burton J.P."/>
        </authorList>
    </citation>
    <scope>NUCLEOTIDE SEQUENCE</scope>
    <source>
        <strain evidence="4">WoOx3</strain>
    </source>
</reference>
<dbReference type="Gene3D" id="3.40.50.2020">
    <property type="match status" value="1"/>
</dbReference>
<evidence type="ECO:0000256" key="1">
    <source>
        <dbReference type="ARBA" id="ARBA00008007"/>
    </source>
</evidence>
<dbReference type="CDD" id="cd06223">
    <property type="entry name" value="PRTases_typeI"/>
    <property type="match status" value="1"/>
</dbReference>
<feature type="domain" description="Double zinc ribbon" evidence="3">
    <location>
        <begin position="32"/>
        <end position="84"/>
    </location>
</feature>
<dbReference type="InterPro" id="IPR051910">
    <property type="entry name" value="ComF/GntX_DNA_util-trans"/>
</dbReference>
<gene>
    <name evidence="4" type="ORF">NB640_08165</name>
</gene>
<dbReference type="Pfam" id="PF18912">
    <property type="entry name" value="DZR_2"/>
    <property type="match status" value="1"/>
</dbReference>
<dbReference type="Proteomes" id="UP001156215">
    <property type="component" value="Chromosome"/>
</dbReference>
<dbReference type="Pfam" id="PF00156">
    <property type="entry name" value="Pribosyltran"/>
    <property type="match status" value="1"/>
</dbReference>
<evidence type="ECO:0000259" key="2">
    <source>
        <dbReference type="Pfam" id="PF00156"/>
    </source>
</evidence>
<organism evidence="4 5">
    <name type="scientific">Oxalobacter vibrioformis</name>
    <dbReference type="NCBI Taxonomy" id="933080"/>
    <lineage>
        <taxon>Bacteria</taxon>
        <taxon>Pseudomonadati</taxon>
        <taxon>Pseudomonadota</taxon>
        <taxon>Betaproteobacteria</taxon>
        <taxon>Burkholderiales</taxon>
        <taxon>Oxalobacteraceae</taxon>
        <taxon>Oxalobacter</taxon>
    </lineage>
</organism>
<dbReference type="PANTHER" id="PTHR47505">
    <property type="entry name" value="DNA UTILIZATION PROTEIN YHGH"/>
    <property type="match status" value="1"/>
</dbReference>
<dbReference type="PANTHER" id="PTHR47505:SF1">
    <property type="entry name" value="DNA UTILIZATION PROTEIN YHGH"/>
    <property type="match status" value="1"/>
</dbReference>
<dbReference type="AlphaFoldDB" id="A0A9E9LU75"/>
<name>A0A9E9LU75_9BURK</name>
<keyword evidence="5" id="KW-1185">Reference proteome</keyword>
<dbReference type="InterPro" id="IPR044005">
    <property type="entry name" value="DZR_2"/>
</dbReference>
<evidence type="ECO:0000259" key="3">
    <source>
        <dbReference type="Pfam" id="PF18912"/>
    </source>
</evidence>
<accession>A0A9E9LU75</accession>
<proteinExistence type="inferred from homology"/>
<evidence type="ECO:0000313" key="5">
    <source>
        <dbReference type="Proteomes" id="UP001156215"/>
    </source>
</evidence>
<dbReference type="InterPro" id="IPR000836">
    <property type="entry name" value="PRTase_dom"/>
</dbReference>
<comment type="similarity">
    <text evidence="1">Belongs to the ComF/GntX family.</text>
</comment>
<evidence type="ECO:0000313" key="4">
    <source>
        <dbReference type="EMBL" id="WAW09246.1"/>
    </source>
</evidence>
<protein>
    <submittedName>
        <fullName evidence="4">ComF family protein</fullName>
    </submittedName>
</protein>
<dbReference type="EMBL" id="CP098242">
    <property type="protein sequence ID" value="WAW09246.1"/>
    <property type="molecule type" value="Genomic_DNA"/>
</dbReference>